<dbReference type="OrthoDB" id="10265785at2759"/>
<comment type="caution">
    <text evidence="14">The sequence shown here is derived from an EMBL/GenBank/DDBJ whole genome shotgun (WGS) entry which is preliminary data.</text>
</comment>
<feature type="compositionally biased region" description="Basic and acidic residues" evidence="12">
    <location>
        <begin position="756"/>
        <end position="767"/>
    </location>
</feature>
<dbReference type="Proteomes" id="UP000038010">
    <property type="component" value="Unassembled WGS sequence"/>
</dbReference>
<proteinExistence type="inferred from homology"/>
<dbReference type="PANTHER" id="PTHR19306:SF6">
    <property type="entry name" value="STRUCTURAL MAINTENANCE OF CHROMOSOMES PROTEIN 6"/>
    <property type="match status" value="1"/>
</dbReference>
<sequence length="1148" mass="128218">MSRRKRPDPFETDTDSDGGLSSSQTSSIHKRRRANDGSSILSTPAPEDEPQSPATTPQSDDDDVDDSDEEIESQTQAPAQLIAAEDNVAVEAGILESVHAVNFMCHENEKWDLGPLINFICGKNGSGKSAILTAIQLCFGGKAAATGRGRKLEDYIRTGQTGASVTCSIKNQGSNAFKHDDYGDSIKIERHWHITASGNCTAGFRIRNANDKVMASKKGDLDEIVEFFTLQFDNPLATLTQDDARSWIADAKPTEKYRLFLRGVLLEQLDADYKLIEENCDNISPKLRQNKEDLDEKKRRKDTAAQKLKESEAHATARQRLHELKHQCIWVQVVEFEAARDALKAEIEKYGESLTAEQAVQEAHTLETERLRQIFDDKRGEADTAEGRVREAQSTQRDLEATVKEKQAAATERKQELQHAKQAVKDAQKDIETKTREIKTEEDRLAEVDGGGAAQRRQDLDDLKDAAKEAGAALETHRNRRLQLDTDAREAKEQLDEAKQKRNAQFDEVKSCKSELDKVRNAGSLPDTRFHPKMPQVIRAIAQETRFRQKPIGPIGKHVTLLKPKFTNMIEKIFGQTLNGFIVTNKADQELLTSLARKCGMPELRVNIVTHGAINLSGKEPAEEFLTVLRALRVEDELITKLMIIAHHVESAILVEDYGQAQKIMNEPDPRNRPANVETCYALATGSRQKGFRLFYRGGNPAQDPVDQYNGPLRMNANVEDQFRLQETRVQEAQDLLDQYEDELRTCQSKLDEARNALSRHSKDQVRLKTAKQTADQLREEKQSECDQDNIAGGVLDTLKAALEECKSSLDTQGTLYQDCVTGNDSAKNELRIAQQEAADAKHQTAILQASVDALRKEAQNADQARMAAIAAANVCQNKITGLQNDKRLFEGNLATQEEDLTSLVEQAEAQGSARVPIPEGETSVSLDQKFERLHAQLTRAERNLGGSHIQLATAATEALDEYKRSSDHYMGLKNLYETLKGSLKTRKERWELFRKYIGRSARSGFIVQLSQRGFRGKLTIDHTQHKLDVKIEPDLTLKDAAGRAVKTLSGGEKTYTQICLLLALWEAMGSPIRCLDEFDVYMDALNRGKTIAMIQEIARQSQGKQYIMISPGSRADITRAPDVKAFEVAPPERGQQRLGFQRVSAAA</sequence>
<accession>A0A0N1HMG7</accession>
<keyword evidence="9" id="KW-0233">DNA recombination</keyword>
<gene>
    <name evidence="14" type="ORF">AB675_10524</name>
</gene>
<evidence type="ECO:0000313" key="14">
    <source>
        <dbReference type="EMBL" id="KPI35945.1"/>
    </source>
</evidence>
<feature type="region of interest" description="Disordered" evidence="12">
    <location>
        <begin position="288"/>
        <end position="314"/>
    </location>
</feature>
<dbReference type="GO" id="GO:0003697">
    <property type="term" value="F:single-stranded DNA binding"/>
    <property type="evidence" value="ECO:0007669"/>
    <property type="project" value="TreeGrafter"/>
</dbReference>
<dbReference type="AlphaFoldDB" id="A0A0N1HMG7"/>
<dbReference type="GO" id="GO:0035861">
    <property type="term" value="C:site of double-strand break"/>
    <property type="evidence" value="ECO:0007669"/>
    <property type="project" value="TreeGrafter"/>
</dbReference>
<dbReference type="GO" id="GO:0003684">
    <property type="term" value="F:damaged DNA binding"/>
    <property type="evidence" value="ECO:0007669"/>
    <property type="project" value="TreeGrafter"/>
</dbReference>
<feature type="compositionally biased region" description="Basic and acidic residues" evidence="12">
    <location>
        <begin position="379"/>
        <end position="447"/>
    </location>
</feature>
<protein>
    <submittedName>
        <fullName evidence="14">Structural maintenance of chromosomes protein 6</fullName>
    </submittedName>
</protein>
<evidence type="ECO:0000313" key="15">
    <source>
        <dbReference type="Proteomes" id="UP000038010"/>
    </source>
</evidence>
<dbReference type="VEuPathDB" id="FungiDB:AB675_10524"/>
<dbReference type="GO" id="GO:0005634">
    <property type="term" value="C:nucleus"/>
    <property type="evidence" value="ECO:0007669"/>
    <property type="project" value="UniProtKB-SubCell"/>
</dbReference>
<organism evidence="14 15">
    <name type="scientific">Cyphellophora attinorum</name>
    <dbReference type="NCBI Taxonomy" id="1664694"/>
    <lineage>
        <taxon>Eukaryota</taxon>
        <taxon>Fungi</taxon>
        <taxon>Dikarya</taxon>
        <taxon>Ascomycota</taxon>
        <taxon>Pezizomycotina</taxon>
        <taxon>Eurotiomycetes</taxon>
        <taxon>Chaetothyriomycetidae</taxon>
        <taxon>Chaetothyriales</taxon>
        <taxon>Cyphellophoraceae</taxon>
        <taxon>Cyphellophora</taxon>
    </lineage>
</organism>
<reference evidence="14 15" key="1">
    <citation type="submission" date="2015-06" db="EMBL/GenBank/DDBJ databases">
        <title>Draft genome of the ant-associated black yeast Phialophora attae CBS 131958.</title>
        <authorList>
            <person name="Moreno L.F."/>
            <person name="Stielow B.J."/>
            <person name="de Hoog S."/>
            <person name="Vicente V.A."/>
            <person name="Weiss V.A."/>
            <person name="de Vries M."/>
            <person name="Cruz L.M."/>
            <person name="Souza E.M."/>
        </authorList>
    </citation>
    <scope>NUCLEOTIDE SEQUENCE [LARGE SCALE GENOMIC DNA]</scope>
    <source>
        <strain evidence="14 15">CBS 131958</strain>
    </source>
</reference>
<keyword evidence="4" id="KW-0158">Chromosome</keyword>
<dbReference type="STRING" id="1664694.A0A0N1HMG7"/>
<feature type="region of interest" description="Disordered" evidence="12">
    <location>
        <begin position="1"/>
        <end position="80"/>
    </location>
</feature>
<keyword evidence="10" id="KW-0234">DNA repair</keyword>
<dbReference type="GeneID" id="28731183"/>
<dbReference type="InterPro" id="IPR003395">
    <property type="entry name" value="RecF/RecN/SMC_N"/>
</dbReference>
<evidence type="ECO:0000256" key="6">
    <source>
        <dbReference type="ARBA" id="ARBA00022763"/>
    </source>
</evidence>
<keyword evidence="11" id="KW-0539">Nucleus</keyword>
<evidence type="ECO:0000256" key="2">
    <source>
        <dbReference type="ARBA" id="ARBA00004286"/>
    </source>
</evidence>
<feature type="region of interest" description="Disordered" evidence="12">
    <location>
        <begin position="379"/>
        <end position="460"/>
    </location>
</feature>
<dbReference type="SUPFAM" id="SSF52540">
    <property type="entry name" value="P-loop containing nucleoside triphosphate hydrolases"/>
    <property type="match status" value="1"/>
</dbReference>
<dbReference type="GO" id="GO:0030915">
    <property type="term" value="C:Smc5-Smc6 complex"/>
    <property type="evidence" value="ECO:0007669"/>
    <property type="project" value="TreeGrafter"/>
</dbReference>
<dbReference type="Gene3D" id="3.40.50.300">
    <property type="entry name" value="P-loop containing nucleotide triphosphate hydrolases"/>
    <property type="match status" value="2"/>
</dbReference>
<dbReference type="GO" id="GO:0000724">
    <property type="term" value="P:double-strand break repair via homologous recombination"/>
    <property type="evidence" value="ECO:0007669"/>
    <property type="project" value="TreeGrafter"/>
</dbReference>
<keyword evidence="6" id="KW-0227">DNA damage</keyword>
<evidence type="ECO:0000256" key="9">
    <source>
        <dbReference type="ARBA" id="ARBA00023172"/>
    </source>
</evidence>
<dbReference type="InterPro" id="IPR027417">
    <property type="entry name" value="P-loop_NTPase"/>
</dbReference>
<dbReference type="PANTHER" id="PTHR19306">
    <property type="entry name" value="STRUCTURAL MAINTENANCE OF CHROMOSOMES 5,6 SMC5, SMC6"/>
    <property type="match status" value="1"/>
</dbReference>
<feature type="domain" description="RecF/RecN/SMC N-terminal" evidence="13">
    <location>
        <begin position="102"/>
        <end position="1111"/>
    </location>
</feature>
<evidence type="ECO:0000256" key="8">
    <source>
        <dbReference type="ARBA" id="ARBA00023054"/>
    </source>
</evidence>
<feature type="compositionally biased region" description="Basic and acidic residues" evidence="12">
    <location>
        <begin position="289"/>
        <end position="314"/>
    </location>
</feature>
<evidence type="ECO:0000256" key="3">
    <source>
        <dbReference type="ARBA" id="ARBA00006793"/>
    </source>
</evidence>
<dbReference type="EMBL" id="LFJN01000035">
    <property type="protein sequence ID" value="KPI35945.1"/>
    <property type="molecule type" value="Genomic_DNA"/>
</dbReference>
<comment type="similarity">
    <text evidence="3">Belongs to the SMC family. SMC6 subfamily.</text>
</comment>
<evidence type="ECO:0000256" key="7">
    <source>
        <dbReference type="ARBA" id="ARBA00022840"/>
    </source>
</evidence>
<name>A0A0N1HMG7_9EURO</name>
<keyword evidence="8" id="KW-0175">Coiled coil</keyword>
<feature type="compositionally biased region" description="Acidic residues" evidence="12">
    <location>
        <begin position="59"/>
        <end position="72"/>
    </location>
</feature>
<keyword evidence="5" id="KW-0547">Nucleotide-binding</keyword>
<feature type="region of interest" description="Disordered" evidence="12">
    <location>
        <begin position="756"/>
        <end position="775"/>
    </location>
</feature>
<evidence type="ECO:0000256" key="5">
    <source>
        <dbReference type="ARBA" id="ARBA00022741"/>
    </source>
</evidence>
<evidence type="ECO:0000256" key="4">
    <source>
        <dbReference type="ARBA" id="ARBA00022454"/>
    </source>
</evidence>
<dbReference type="Pfam" id="PF02463">
    <property type="entry name" value="SMC_N"/>
    <property type="match status" value="1"/>
</dbReference>
<keyword evidence="7" id="KW-0067">ATP-binding</keyword>
<evidence type="ECO:0000256" key="1">
    <source>
        <dbReference type="ARBA" id="ARBA00004123"/>
    </source>
</evidence>
<evidence type="ECO:0000256" key="12">
    <source>
        <dbReference type="SAM" id="MobiDB-lite"/>
    </source>
</evidence>
<feature type="compositionally biased region" description="Low complexity" evidence="12">
    <location>
        <begin position="17"/>
        <end position="27"/>
    </location>
</feature>
<evidence type="ECO:0000256" key="11">
    <source>
        <dbReference type="ARBA" id="ARBA00023242"/>
    </source>
</evidence>
<dbReference type="RefSeq" id="XP_017995908.1">
    <property type="nucleotide sequence ID" value="XM_018139303.1"/>
</dbReference>
<evidence type="ECO:0000259" key="13">
    <source>
        <dbReference type="Pfam" id="PF02463"/>
    </source>
</evidence>
<evidence type="ECO:0000256" key="10">
    <source>
        <dbReference type="ARBA" id="ARBA00023204"/>
    </source>
</evidence>
<keyword evidence="15" id="KW-1185">Reference proteome</keyword>
<comment type="subcellular location">
    <subcellularLocation>
        <location evidence="2">Chromosome</location>
    </subcellularLocation>
    <subcellularLocation>
        <location evidence="1">Nucleus</location>
    </subcellularLocation>
</comment>
<dbReference type="GO" id="GO:0005524">
    <property type="term" value="F:ATP binding"/>
    <property type="evidence" value="ECO:0007669"/>
    <property type="project" value="UniProtKB-KW"/>
</dbReference>